<keyword evidence="1" id="KW-0496">Mitochondrion</keyword>
<reference evidence="1" key="1">
    <citation type="journal article" date="2015" name="Genome Biol. Evol.">
        <title>Organellar Genomes of White Spruce (Picea glauca): Assembly and Annotation.</title>
        <authorList>
            <person name="Jackman S.D."/>
            <person name="Warren R.L."/>
            <person name="Gibb E.A."/>
            <person name="Vandervalk B.P."/>
            <person name="Mohamadi H."/>
            <person name="Chu J."/>
            <person name="Raymond A."/>
            <person name="Pleasance S."/>
            <person name="Coope R."/>
            <person name="Wildung M.R."/>
            <person name="Ritland C.E."/>
            <person name="Bousquet J."/>
            <person name="Jones S.J."/>
            <person name="Bohlmann J."/>
            <person name="Birol I."/>
        </authorList>
    </citation>
    <scope>NUCLEOTIDE SEQUENCE [LARGE SCALE GENOMIC DNA]</scope>
    <source>
        <tissue evidence="1">Flushing bud</tissue>
    </source>
</reference>
<protein>
    <submittedName>
        <fullName evidence="1">Uncharacterized protein</fullName>
    </submittedName>
</protein>
<evidence type="ECO:0000313" key="1">
    <source>
        <dbReference type="EMBL" id="KUM49418.1"/>
    </source>
</evidence>
<gene>
    <name evidence="1" type="ORF">ABT39_MTgene3967</name>
</gene>
<accession>A0A124GNP2</accession>
<dbReference type="AlphaFoldDB" id="A0A124GNP2"/>
<sequence>MIFNHIALAKRNKQIHTSPSSVRVNQVGLCCVSSSKLDMLASQAGKEQTIFHYHLHQATKQKKRFHYHRVSLLNLSAL</sequence>
<proteinExistence type="predicted"/>
<organism evidence="1">
    <name type="scientific">Picea glauca</name>
    <name type="common">White spruce</name>
    <name type="synonym">Pinus glauca</name>
    <dbReference type="NCBI Taxonomy" id="3330"/>
    <lineage>
        <taxon>Eukaryota</taxon>
        <taxon>Viridiplantae</taxon>
        <taxon>Streptophyta</taxon>
        <taxon>Embryophyta</taxon>
        <taxon>Tracheophyta</taxon>
        <taxon>Spermatophyta</taxon>
        <taxon>Pinopsida</taxon>
        <taxon>Pinidae</taxon>
        <taxon>Conifers I</taxon>
        <taxon>Pinales</taxon>
        <taxon>Pinaceae</taxon>
        <taxon>Picea</taxon>
    </lineage>
</organism>
<geneLocation type="mitochondrion" evidence="1"/>
<dbReference type="EMBL" id="LKAM01000003">
    <property type="protein sequence ID" value="KUM49418.1"/>
    <property type="molecule type" value="Genomic_DNA"/>
</dbReference>
<name>A0A124GNP2_PICGL</name>
<comment type="caution">
    <text evidence="1">The sequence shown here is derived from an EMBL/GenBank/DDBJ whole genome shotgun (WGS) entry which is preliminary data.</text>
</comment>